<name>A0ABV4K5D6_9BACT</name>
<dbReference type="InterPro" id="IPR041698">
    <property type="entry name" value="Methyltransf_25"/>
</dbReference>
<feature type="domain" description="Methyltransferase" evidence="4">
    <location>
        <begin position="66"/>
        <end position="157"/>
    </location>
</feature>
<sequence length="270" mass="29346">MNNRSFDTVSLWDDGYKIPWNDPAFSARILKEHLSQEHHLASRKLSVIEAQSAWIAARFPAPGPAVLDLGCGPGLYARHLAPLCRRYVGLDFSPASVAYARQHGPAGCEFRLADVTGADFGGPFDLAMMLYGEFNVFSPAQARRLLAEAHGALAPGGLLLVERQRFEAVRAVGLGPAVEVRAPEGGLFADEPYVCLTENDWFEEEAVARQRFLVRIEGCAEPVAYRSTTKAWTGAEMAALLLEAGFADVAGYPDWPRPEGAMALVSARKA</sequence>
<keyword evidence="2 5" id="KW-0808">Transferase</keyword>
<dbReference type="Gene3D" id="3.40.50.150">
    <property type="entry name" value="Vaccinia Virus protein VP39"/>
    <property type="match status" value="1"/>
</dbReference>
<keyword evidence="6" id="KW-1185">Reference proteome</keyword>
<dbReference type="PANTHER" id="PTHR43464:SF19">
    <property type="entry name" value="UBIQUINONE BIOSYNTHESIS O-METHYLTRANSFERASE, MITOCHONDRIAL"/>
    <property type="match status" value="1"/>
</dbReference>
<keyword evidence="3" id="KW-0949">S-adenosyl-L-methionine</keyword>
<proteinExistence type="predicted"/>
<dbReference type="CDD" id="cd02440">
    <property type="entry name" value="AdoMet_MTases"/>
    <property type="match status" value="1"/>
</dbReference>
<evidence type="ECO:0000256" key="1">
    <source>
        <dbReference type="ARBA" id="ARBA00022603"/>
    </source>
</evidence>
<evidence type="ECO:0000313" key="6">
    <source>
        <dbReference type="Proteomes" id="UP001568698"/>
    </source>
</evidence>
<dbReference type="SUPFAM" id="SSF53335">
    <property type="entry name" value="S-adenosyl-L-methionine-dependent methyltransferases"/>
    <property type="match status" value="1"/>
</dbReference>
<dbReference type="EMBL" id="JBGLYH010000056">
    <property type="protein sequence ID" value="MEZ7198187.1"/>
    <property type="molecule type" value="Genomic_DNA"/>
</dbReference>
<reference evidence="5 6" key="1">
    <citation type="submission" date="2024-08" db="EMBL/GenBank/DDBJ databases">
        <title>Sulfate-reducing bacteria isolated from formation water of the oil field in Kazakhstan and description of Pseudodesulfovibrio sp.</title>
        <authorList>
            <person name="Bidzhieva S.K."/>
            <person name="Tourova T.P."/>
            <person name="Grouzdev D.S."/>
            <person name="Beletsky A.V."/>
            <person name="Sokolova D.S."/>
            <person name="Samigullina S.R."/>
            <person name="Poltaraus A.B."/>
            <person name="Avtukh A.N."/>
            <person name="Tereshina V.M."/>
            <person name="Zhaparov N.S."/>
            <person name="Mardanov A.V."/>
            <person name="Nazina T.N."/>
        </authorList>
    </citation>
    <scope>NUCLEOTIDE SEQUENCE [LARGE SCALE GENOMIC DNA]</scope>
    <source>
        <strain evidence="5 6">9FUS</strain>
    </source>
</reference>
<accession>A0ABV4K5D6</accession>
<dbReference type="RefSeq" id="WP_371387682.1">
    <property type="nucleotide sequence ID" value="NZ_JBGLYH010000056.1"/>
</dbReference>
<dbReference type="EC" id="2.1.1.-" evidence="5"/>
<evidence type="ECO:0000259" key="4">
    <source>
        <dbReference type="Pfam" id="PF13649"/>
    </source>
</evidence>
<organism evidence="5 6">
    <name type="scientific">Pseudodesulfovibrio karagichevae</name>
    <dbReference type="NCBI Taxonomy" id="3239305"/>
    <lineage>
        <taxon>Bacteria</taxon>
        <taxon>Pseudomonadati</taxon>
        <taxon>Thermodesulfobacteriota</taxon>
        <taxon>Desulfovibrionia</taxon>
        <taxon>Desulfovibrionales</taxon>
        <taxon>Desulfovibrionaceae</taxon>
    </lineage>
</organism>
<protein>
    <submittedName>
        <fullName evidence="5">Class I SAM-dependent methyltransferase</fullName>
        <ecNumber evidence="5">2.1.1.-</ecNumber>
    </submittedName>
</protein>
<evidence type="ECO:0000256" key="2">
    <source>
        <dbReference type="ARBA" id="ARBA00022679"/>
    </source>
</evidence>
<gene>
    <name evidence="5" type="ORF">AB6M95_15640</name>
</gene>
<comment type="caution">
    <text evidence="5">The sequence shown here is derived from an EMBL/GenBank/DDBJ whole genome shotgun (WGS) entry which is preliminary data.</text>
</comment>
<keyword evidence="1 5" id="KW-0489">Methyltransferase</keyword>
<dbReference type="GO" id="GO:0032259">
    <property type="term" value="P:methylation"/>
    <property type="evidence" value="ECO:0007669"/>
    <property type="project" value="UniProtKB-KW"/>
</dbReference>
<evidence type="ECO:0000256" key="3">
    <source>
        <dbReference type="ARBA" id="ARBA00022691"/>
    </source>
</evidence>
<dbReference type="GO" id="GO:0008168">
    <property type="term" value="F:methyltransferase activity"/>
    <property type="evidence" value="ECO:0007669"/>
    <property type="project" value="UniProtKB-KW"/>
</dbReference>
<evidence type="ECO:0000313" key="5">
    <source>
        <dbReference type="EMBL" id="MEZ7198187.1"/>
    </source>
</evidence>
<dbReference type="InterPro" id="IPR029063">
    <property type="entry name" value="SAM-dependent_MTases_sf"/>
</dbReference>
<dbReference type="Pfam" id="PF13649">
    <property type="entry name" value="Methyltransf_25"/>
    <property type="match status" value="1"/>
</dbReference>
<dbReference type="Proteomes" id="UP001568698">
    <property type="component" value="Unassembled WGS sequence"/>
</dbReference>
<dbReference type="PANTHER" id="PTHR43464">
    <property type="entry name" value="METHYLTRANSFERASE"/>
    <property type="match status" value="1"/>
</dbReference>